<dbReference type="STRING" id="574651.SAMN04487968_102223"/>
<protein>
    <recommendedName>
        <fullName evidence="4">DUF559 domain-containing protein</fullName>
    </recommendedName>
</protein>
<feature type="compositionally biased region" description="Basic and acidic residues" evidence="1">
    <location>
        <begin position="80"/>
        <end position="89"/>
    </location>
</feature>
<keyword evidence="3" id="KW-1185">Reference proteome</keyword>
<feature type="region of interest" description="Disordered" evidence="1">
    <location>
        <begin position="67"/>
        <end position="89"/>
    </location>
</feature>
<gene>
    <name evidence="2" type="ORF">SAMN04487968_102223</name>
</gene>
<dbReference type="Proteomes" id="UP000198832">
    <property type="component" value="Unassembled WGS sequence"/>
</dbReference>
<sequence length="89" mass="9758">MDYPELGLAFELDGRLGHDGSAARDRDLERDLDAAVDAGRTTIRIGWGQVFDRPCSTAAELGRLLQQRGWPERSAGARVAPDRGHDPQT</sequence>
<reference evidence="2 3" key="1">
    <citation type="submission" date="2016-10" db="EMBL/GenBank/DDBJ databases">
        <authorList>
            <person name="de Groot N.N."/>
        </authorList>
    </citation>
    <scope>NUCLEOTIDE SEQUENCE [LARGE SCALE GENOMIC DNA]</scope>
    <source>
        <strain evidence="2 3">CGMCC 1.7056</strain>
    </source>
</reference>
<dbReference type="EMBL" id="FOLB01000002">
    <property type="protein sequence ID" value="SFB90212.1"/>
    <property type="molecule type" value="Genomic_DNA"/>
</dbReference>
<dbReference type="AlphaFoldDB" id="A0A1I1EU55"/>
<evidence type="ECO:0000256" key="1">
    <source>
        <dbReference type="SAM" id="MobiDB-lite"/>
    </source>
</evidence>
<evidence type="ECO:0008006" key="4">
    <source>
        <dbReference type="Google" id="ProtNLM"/>
    </source>
</evidence>
<evidence type="ECO:0000313" key="2">
    <source>
        <dbReference type="EMBL" id="SFB90212.1"/>
    </source>
</evidence>
<organism evidence="2 3">
    <name type="scientific">Nocardioides terrae</name>
    <dbReference type="NCBI Taxonomy" id="574651"/>
    <lineage>
        <taxon>Bacteria</taxon>
        <taxon>Bacillati</taxon>
        <taxon>Actinomycetota</taxon>
        <taxon>Actinomycetes</taxon>
        <taxon>Propionibacteriales</taxon>
        <taxon>Nocardioidaceae</taxon>
        <taxon>Nocardioides</taxon>
    </lineage>
</organism>
<proteinExistence type="predicted"/>
<accession>A0A1I1EU55</accession>
<dbReference type="RefSeq" id="WP_217645222.1">
    <property type="nucleotide sequence ID" value="NZ_FOLB01000002.1"/>
</dbReference>
<name>A0A1I1EU55_9ACTN</name>
<evidence type="ECO:0000313" key="3">
    <source>
        <dbReference type="Proteomes" id="UP000198832"/>
    </source>
</evidence>